<feature type="active site" description="Nucleophile" evidence="14">
    <location>
        <position position="99"/>
    </location>
</feature>
<feature type="domain" description="tRNA-specific 2-thiouridylase MnmA-like C-terminal" evidence="15">
    <location>
        <begin position="281"/>
        <end position="358"/>
    </location>
</feature>
<dbReference type="FunFam" id="2.40.30.10:FF:000023">
    <property type="entry name" value="tRNA-specific 2-thiouridylase MnmA"/>
    <property type="match status" value="1"/>
</dbReference>
<keyword evidence="11 14" id="KW-0694">RNA-binding</keyword>
<keyword evidence="7 14" id="KW-0808">Transferase</keyword>
<dbReference type="NCBIfam" id="NF001138">
    <property type="entry name" value="PRK00143.1"/>
    <property type="match status" value="1"/>
</dbReference>
<dbReference type="RefSeq" id="WP_017364555.1">
    <property type="nucleotide sequence ID" value="NZ_DAIONT010000004.1"/>
</dbReference>
<evidence type="ECO:0000256" key="1">
    <source>
        <dbReference type="ARBA" id="ARBA00004496"/>
    </source>
</evidence>
<feature type="site" description="Interaction with tRNA" evidence="14">
    <location>
        <position position="124"/>
    </location>
</feature>
<dbReference type="Pfam" id="PF20258">
    <property type="entry name" value="tRNA_Me_trans_C"/>
    <property type="match status" value="1"/>
</dbReference>
<evidence type="ECO:0000256" key="11">
    <source>
        <dbReference type="ARBA" id="ARBA00022884"/>
    </source>
</evidence>
<dbReference type="EC" id="2.8.1.13" evidence="3 14"/>
<feature type="region of interest" description="Interaction with tRNA" evidence="14">
    <location>
        <begin position="309"/>
        <end position="310"/>
    </location>
</feature>
<keyword evidence="5 14" id="KW-0963">Cytoplasm</keyword>
<comment type="catalytic activity">
    <reaction evidence="13 14">
        <text>S-sulfanyl-L-cysteinyl-[protein] + uridine(34) in tRNA + AH2 + ATP = 2-thiouridine(34) in tRNA + L-cysteinyl-[protein] + A + AMP + diphosphate + H(+)</text>
        <dbReference type="Rhea" id="RHEA:47032"/>
        <dbReference type="Rhea" id="RHEA-COMP:10131"/>
        <dbReference type="Rhea" id="RHEA-COMP:11726"/>
        <dbReference type="Rhea" id="RHEA-COMP:11727"/>
        <dbReference type="Rhea" id="RHEA-COMP:11728"/>
        <dbReference type="ChEBI" id="CHEBI:13193"/>
        <dbReference type="ChEBI" id="CHEBI:15378"/>
        <dbReference type="ChEBI" id="CHEBI:17499"/>
        <dbReference type="ChEBI" id="CHEBI:29950"/>
        <dbReference type="ChEBI" id="CHEBI:30616"/>
        <dbReference type="ChEBI" id="CHEBI:33019"/>
        <dbReference type="ChEBI" id="CHEBI:61963"/>
        <dbReference type="ChEBI" id="CHEBI:65315"/>
        <dbReference type="ChEBI" id="CHEBI:87170"/>
        <dbReference type="ChEBI" id="CHEBI:456215"/>
        <dbReference type="EC" id="2.8.1.13"/>
    </reaction>
</comment>
<dbReference type="Gene3D" id="2.40.30.10">
    <property type="entry name" value="Translation factors"/>
    <property type="match status" value="1"/>
</dbReference>
<feature type="binding site" evidence="14">
    <location>
        <position position="34"/>
    </location>
    <ligand>
        <name>ATP</name>
        <dbReference type="ChEBI" id="CHEBI:30616"/>
    </ligand>
</feature>
<dbReference type="Gene3D" id="3.40.50.620">
    <property type="entry name" value="HUPs"/>
    <property type="match status" value="1"/>
</dbReference>
<evidence type="ECO:0000313" key="18">
    <source>
        <dbReference type="Proteomes" id="UP001158598"/>
    </source>
</evidence>
<dbReference type="InterPro" id="IPR046884">
    <property type="entry name" value="MnmA-like_central"/>
</dbReference>
<evidence type="ECO:0000256" key="5">
    <source>
        <dbReference type="ARBA" id="ARBA00022490"/>
    </source>
</evidence>
<feature type="active site" description="Cysteine persulfide intermediate" evidence="14">
    <location>
        <position position="195"/>
    </location>
</feature>
<evidence type="ECO:0000256" key="3">
    <source>
        <dbReference type="ARBA" id="ARBA00011949"/>
    </source>
</evidence>
<dbReference type="InterPro" id="IPR023382">
    <property type="entry name" value="MnmA-like_central_sf"/>
</dbReference>
<gene>
    <name evidence="14 17" type="primary">mnmA</name>
    <name evidence="17" type="ORF">MCNOR_2848</name>
</gene>
<keyword evidence="6 14" id="KW-0820">tRNA-binding</keyword>
<dbReference type="AlphaFoldDB" id="A0AA35Y1C4"/>
<dbReference type="FunFam" id="2.30.30.280:FF:000001">
    <property type="entry name" value="tRNA-specific 2-thiouridylase MnmA"/>
    <property type="match status" value="1"/>
</dbReference>
<organism evidence="17 18">
    <name type="scientific">Methylococcus capsulatus</name>
    <dbReference type="NCBI Taxonomy" id="414"/>
    <lineage>
        <taxon>Bacteria</taxon>
        <taxon>Pseudomonadati</taxon>
        <taxon>Pseudomonadota</taxon>
        <taxon>Gammaproteobacteria</taxon>
        <taxon>Methylococcales</taxon>
        <taxon>Methylococcaceae</taxon>
        <taxon>Methylococcus</taxon>
    </lineage>
</organism>
<dbReference type="InterPro" id="IPR046885">
    <property type="entry name" value="MnmA-like_C"/>
</dbReference>
<dbReference type="Proteomes" id="UP001158598">
    <property type="component" value="Chromosome"/>
</dbReference>
<evidence type="ECO:0000256" key="12">
    <source>
        <dbReference type="ARBA" id="ARBA00023157"/>
    </source>
</evidence>
<evidence type="ECO:0000259" key="15">
    <source>
        <dbReference type="Pfam" id="PF20258"/>
    </source>
</evidence>
<comment type="function">
    <text evidence="14">Catalyzes the 2-thiolation of uridine at the wobble position (U34) of tRNA, leading to the formation of s(2)U34.</text>
</comment>
<dbReference type="Pfam" id="PF20259">
    <property type="entry name" value="tRNA_Me_trans_M"/>
    <property type="match status" value="1"/>
</dbReference>
<evidence type="ECO:0000256" key="7">
    <source>
        <dbReference type="ARBA" id="ARBA00022679"/>
    </source>
</evidence>
<keyword evidence="12" id="KW-1015">Disulfide bond</keyword>
<feature type="region of interest" description="Interaction with tRNA" evidence="14">
    <location>
        <begin position="145"/>
        <end position="147"/>
    </location>
</feature>
<evidence type="ECO:0000313" key="17">
    <source>
        <dbReference type="EMBL" id="CAI8869810.1"/>
    </source>
</evidence>
<feature type="binding site" evidence="14">
    <location>
        <begin position="8"/>
        <end position="15"/>
    </location>
    <ligand>
        <name>ATP</name>
        <dbReference type="ChEBI" id="CHEBI:30616"/>
    </ligand>
</feature>
<keyword evidence="8 14" id="KW-0819">tRNA processing</keyword>
<comment type="similarity">
    <text evidence="2 14">Belongs to the MnmA/TRMU family.</text>
</comment>
<comment type="subcellular location">
    <subcellularLocation>
        <location evidence="1 14">Cytoplasm</location>
    </subcellularLocation>
</comment>
<feature type="domain" description="tRNA-specific 2-thiouridylase MnmA-like central" evidence="16">
    <location>
        <begin position="203"/>
        <end position="271"/>
    </location>
</feature>
<dbReference type="Gene3D" id="2.30.30.280">
    <property type="entry name" value="Adenine nucleotide alpha hydrolases-like domains"/>
    <property type="match status" value="1"/>
</dbReference>
<dbReference type="FunFam" id="3.40.50.620:FF:000004">
    <property type="entry name" value="tRNA-specific 2-thiouridylase MnmA"/>
    <property type="match status" value="1"/>
</dbReference>
<proteinExistence type="inferred from homology"/>
<sequence>MKPHVVVGMSGGVDSSVTALLLLRQGYRVSGLFMKNWEEDDGTEYCTAAQDFADAKQVCERLGVELHTVNFAAEYWDEVFEVFLSEYRAGRTPNPDILCNKQIKFRAFLDYAEDLGADLIAMGHYARVAEEEGRLQLLKGCDAGKDQSYFLYTLQQEQLARTLFPLGGLRKTEVRALAAGAGFANDAKKDSTGICFIGERRFKDFLARYLPARPGDIRTPEGVLLGRHDGLMYYTLGQRSGLGIGGTRAGGQEPWYVLDKDLARNVLVVGQGHDHPLLYRDGLLASRLHWVDGAGPAPGEILRCAAKTRYRQRDQDCRIRLIGEDRLEVVFAQPQRAVTPGQSVVFYQDDCCLGGGVIDLTFNADSRADAA</sequence>
<evidence type="ECO:0000259" key="16">
    <source>
        <dbReference type="Pfam" id="PF20259"/>
    </source>
</evidence>
<evidence type="ECO:0000256" key="2">
    <source>
        <dbReference type="ARBA" id="ARBA00006191"/>
    </source>
</evidence>
<evidence type="ECO:0000256" key="8">
    <source>
        <dbReference type="ARBA" id="ARBA00022694"/>
    </source>
</evidence>
<protein>
    <recommendedName>
        <fullName evidence="4 14">tRNA-specific 2-thiouridylase MnmA</fullName>
        <ecNumber evidence="3 14">2.8.1.13</ecNumber>
    </recommendedName>
</protein>
<reference evidence="17" key="1">
    <citation type="submission" date="2023-03" db="EMBL/GenBank/DDBJ databases">
        <authorList>
            <person name="Pearce D."/>
        </authorList>
    </citation>
    <scope>NUCLEOTIDE SEQUENCE</scope>
    <source>
        <strain evidence="17">Mc</strain>
    </source>
</reference>
<dbReference type="Pfam" id="PF03054">
    <property type="entry name" value="tRNA_Me_trans"/>
    <property type="match status" value="1"/>
</dbReference>
<feature type="binding site" evidence="14">
    <location>
        <position position="123"/>
    </location>
    <ligand>
        <name>ATP</name>
        <dbReference type="ChEBI" id="CHEBI:30616"/>
    </ligand>
</feature>
<dbReference type="NCBIfam" id="TIGR00420">
    <property type="entry name" value="trmU"/>
    <property type="match status" value="1"/>
</dbReference>
<feature type="region of interest" description="Interaction with target base in tRNA" evidence="14">
    <location>
        <begin position="94"/>
        <end position="96"/>
    </location>
</feature>
<comment type="caution">
    <text evidence="14">Lacks conserved residue(s) required for the propagation of feature annotation.</text>
</comment>
<dbReference type="GO" id="GO:0000049">
    <property type="term" value="F:tRNA binding"/>
    <property type="evidence" value="ECO:0007669"/>
    <property type="project" value="UniProtKB-KW"/>
</dbReference>
<evidence type="ECO:0000256" key="4">
    <source>
        <dbReference type="ARBA" id="ARBA00013805"/>
    </source>
</evidence>
<name>A0AA35Y1C4_METCP</name>
<dbReference type="InterPro" id="IPR014729">
    <property type="entry name" value="Rossmann-like_a/b/a_fold"/>
</dbReference>
<feature type="site" description="Interaction with tRNA" evidence="14">
    <location>
        <position position="342"/>
    </location>
</feature>
<dbReference type="HAMAP" id="MF_00144">
    <property type="entry name" value="tRNA_thiouridyl_MnmA"/>
    <property type="match status" value="1"/>
</dbReference>
<evidence type="ECO:0000256" key="14">
    <source>
        <dbReference type="HAMAP-Rule" id="MF_00144"/>
    </source>
</evidence>
<dbReference type="GO" id="GO:0005524">
    <property type="term" value="F:ATP binding"/>
    <property type="evidence" value="ECO:0007669"/>
    <property type="project" value="UniProtKB-KW"/>
</dbReference>
<dbReference type="GO" id="GO:0002143">
    <property type="term" value="P:tRNA wobble position uridine thiolation"/>
    <property type="evidence" value="ECO:0007669"/>
    <property type="project" value="TreeGrafter"/>
</dbReference>
<dbReference type="InterPro" id="IPR004506">
    <property type="entry name" value="MnmA-like"/>
</dbReference>
<dbReference type="GO" id="GO:0103016">
    <property type="term" value="F:tRNA-uridine 2-sulfurtransferase activity"/>
    <property type="evidence" value="ECO:0007669"/>
    <property type="project" value="UniProtKB-EC"/>
</dbReference>
<evidence type="ECO:0000256" key="9">
    <source>
        <dbReference type="ARBA" id="ARBA00022741"/>
    </source>
</evidence>
<dbReference type="PANTHER" id="PTHR11933:SF5">
    <property type="entry name" value="MITOCHONDRIAL TRNA-SPECIFIC 2-THIOURIDYLASE 1"/>
    <property type="match status" value="1"/>
</dbReference>
<dbReference type="CDD" id="cd01998">
    <property type="entry name" value="MnmA_TRMU-like"/>
    <property type="match status" value="1"/>
</dbReference>
<keyword evidence="10 14" id="KW-0067">ATP-binding</keyword>
<keyword evidence="9 14" id="KW-0547">Nucleotide-binding</keyword>
<dbReference type="EMBL" id="OX458332">
    <property type="protein sequence ID" value="CAI8869810.1"/>
    <property type="molecule type" value="Genomic_DNA"/>
</dbReference>
<dbReference type="SUPFAM" id="SSF52402">
    <property type="entry name" value="Adenine nucleotide alpha hydrolases-like"/>
    <property type="match status" value="1"/>
</dbReference>
<dbReference type="GO" id="GO:0005737">
    <property type="term" value="C:cytoplasm"/>
    <property type="evidence" value="ECO:0007669"/>
    <property type="project" value="UniProtKB-SubCell"/>
</dbReference>
<evidence type="ECO:0000256" key="10">
    <source>
        <dbReference type="ARBA" id="ARBA00022840"/>
    </source>
</evidence>
<dbReference type="PANTHER" id="PTHR11933">
    <property type="entry name" value="TRNA 5-METHYLAMINOMETHYL-2-THIOURIDYLATE -METHYLTRANSFERASE"/>
    <property type="match status" value="1"/>
</dbReference>
<evidence type="ECO:0000256" key="6">
    <source>
        <dbReference type="ARBA" id="ARBA00022555"/>
    </source>
</evidence>
<evidence type="ECO:0000256" key="13">
    <source>
        <dbReference type="ARBA" id="ARBA00051542"/>
    </source>
</evidence>
<accession>A0AA35Y1C4</accession>